<dbReference type="Proteomes" id="UP000030184">
    <property type="component" value="Unassembled WGS sequence"/>
</dbReference>
<protein>
    <recommendedName>
        <fullName evidence="3">DUF4249 domain-containing protein</fullName>
    </recommendedName>
</protein>
<evidence type="ECO:0000313" key="2">
    <source>
        <dbReference type="Proteomes" id="UP000030184"/>
    </source>
</evidence>
<proteinExistence type="predicted"/>
<comment type="caution">
    <text evidence="1">The sequence shown here is derived from an EMBL/GenBank/DDBJ whole genome shotgun (WGS) entry which is preliminary data.</text>
</comment>
<dbReference type="OrthoDB" id="1430047at2"/>
<sequence>MKHHLNNIIVLILVVFTSCTDVVDVDVPEAVPRLVVEASIDWEKGTQGNEQFIKLTMSTPFFDNLSNTDVAGASVKITNNTTNQEFVFTDQGAGIYGTTAFVPVVNQTYTLEINYQGETYIAEETMTPVVDIDEISQARIGGFNDEALEVDIYFNDPPNQENFYFFRFEEEGDLLPELLAIPDEFTDGNRMKVFFEKEDDEDIGQEEFEPGDVAYIKFHGISKQYFNYIDLLIEQYDNATNPFGTVPATLKGNCINPANPDNYAFGYFRLSQVISVTYIFQ</sequence>
<gene>
    <name evidence="1" type="ORF">JCM19538_3312</name>
</gene>
<reference evidence="2" key="1">
    <citation type="journal article" date="2014" name="Genome Announc.">
        <title>Draft Genome Sequence of Marine Flavobacterium Jejuia pallidilutea Strain 11shimoA1 and Pigmentation Mutants.</title>
        <authorList>
            <person name="Takatani N."/>
            <person name="Nakanishi M."/>
            <person name="Meirelles P."/>
            <person name="Mino S."/>
            <person name="Suda W."/>
            <person name="Oshima K."/>
            <person name="Hattori M."/>
            <person name="Ohkuma M."/>
            <person name="Hosokawa M."/>
            <person name="Miyashita K."/>
            <person name="Thompson F.L."/>
            <person name="Niwa A."/>
            <person name="Sawabe T."/>
            <person name="Sawabe T."/>
        </authorList>
    </citation>
    <scope>NUCLEOTIDE SEQUENCE [LARGE SCALE GENOMIC DNA]</scope>
    <source>
        <strain evidence="2">JCM 19538</strain>
    </source>
</reference>
<accession>A0A098LS68</accession>
<dbReference type="InterPro" id="IPR025345">
    <property type="entry name" value="DUF4249"/>
</dbReference>
<dbReference type="Pfam" id="PF14054">
    <property type="entry name" value="DUF4249"/>
    <property type="match status" value="1"/>
</dbReference>
<evidence type="ECO:0000313" key="1">
    <source>
        <dbReference type="EMBL" id="GAL89232.1"/>
    </source>
</evidence>
<evidence type="ECO:0008006" key="3">
    <source>
        <dbReference type="Google" id="ProtNLM"/>
    </source>
</evidence>
<dbReference type="RefSeq" id="WP_042246141.1">
    <property type="nucleotide sequence ID" value="NZ_BBNR01000023.1"/>
</dbReference>
<name>A0A098LS68_9FLAO</name>
<dbReference type="AlphaFoldDB" id="A0A098LS68"/>
<keyword evidence="2" id="KW-1185">Reference proteome</keyword>
<dbReference type="EMBL" id="BBNY01000007">
    <property type="protein sequence ID" value="GAL89232.1"/>
    <property type="molecule type" value="Genomic_DNA"/>
</dbReference>
<dbReference type="PROSITE" id="PS51257">
    <property type="entry name" value="PROKAR_LIPOPROTEIN"/>
    <property type="match status" value="1"/>
</dbReference>
<organism evidence="1 2">
    <name type="scientific">Jejuia pallidilutea</name>
    <dbReference type="NCBI Taxonomy" id="504487"/>
    <lineage>
        <taxon>Bacteria</taxon>
        <taxon>Pseudomonadati</taxon>
        <taxon>Bacteroidota</taxon>
        <taxon>Flavobacteriia</taxon>
        <taxon>Flavobacteriales</taxon>
        <taxon>Flavobacteriaceae</taxon>
        <taxon>Jejuia</taxon>
    </lineage>
</organism>